<dbReference type="InterPro" id="IPR006804">
    <property type="entry name" value="BCL7"/>
</dbReference>
<dbReference type="PANTHER" id="PTHR12767:SF9">
    <property type="entry name" value="BCL7-LIKE"/>
    <property type="match status" value="1"/>
</dbReference>
<comment type="caution">
    <text evidence="3">The sequence shown here is derived from an EMBL/GenBank/DDBJ whole genome shotgun (WGS) entry which is preliminary data.</text>
</comment>
<accession>A0AAV5SYZ5</accession>
<evidence type="ECO:0000256" key="2">
    <source>
        <dbReference type="SAM" id="MobiDB-lite"/>
    </source>
</evidence>
<dbReference type="Pfam" id="PF04714">
    <property type="entry name" value="BCL_N"/>
    <property type="match status" value="1"/>
</dbReference>
<reference evidence="3" key="1">
    <citation type="submission" date="2023-10" db="EMBL/GenBank/DDBJ databases">
        <title>Genome assembly of Pristionchus species.</title>
        <authorList>
            <person name="Yoshida K."/>
            <person name="Sommer R.J."/>
        </authorList>
    </citation>
    <scope>NUCLEOTIDE SEQUENCE</scope>
    <source>
        <strain evidence="3">RS0144</strain>
    </source>
</reference>
<protein>
    <submittedName>
        <fullName evidence="3">Uncharacterized protein</fullName>
    </submittedName>
</protein>
<feature type="region of interest" description="Disordered" evidence="2">
    <location>
        <begin position="99"/>
        <end position="152"/>
    </location>
</feature>
<keyword evidence="4" id="KW-1185">Reference proteome</keyword>
<dbReference type="Proteomes" id="UP001432027">
    <property type="component" value="Unassembled WGS sequence"/>
</dbReference>
<gene>
    <name evidence="3" type="ORF">PENTCL1PPCAC_9378</name>
</gene>
<proteinExistence type="inferred from homology"/>
<evidence type="ECO:0000313" key="4">
    <source>
        <dbReference type="Proteomes" id="UP001432027"/>
    </source>
</evidence>
<evidence type="ECO:0000313" key="3">
    <source>
        <dbReference type="EMBL" id="GMS87203.1"/>
    </source>
</evidence>
<comment type="similarity">
    <text evidence="1">Belongs to the BCL7 family.</text>
</comment>
<name>A0AAV5SYZ5_9BILA</name>
<feature type="non-terminal residue" evidence="3">
    <location>
        <position position="1"/>
    </location>
</feature>
<evidence type="ECO:0000256" key="1">
    <source>
        <dbReference type="ARBA" id="ARBA00010326"/>
    </source>
</evidence>
<dbReference type="AlphaFoldDB" id="A0AAV5SYZ5"/>
<organism evidence="3 4">
    <name type="scientific">Pristionchus entomophagus</name>
    <dbReference type="NCBI Taxonomy" id="358040"/>
    <lineage>
        <taxon>Eukaryota</taxon>
        <taxon>Metazoa</taxon>
        <taxon>Ecdysozoa</taxon>
        <taxon>Nematoda</taxon>
        <taxon>Chromadorea</taxon>
        <taxon>Rhabditida</taxon>
        <taxon>Rhabditina</taxon>
        <taxon>Diplogasteromorpha</taxon>
        <taxon>Diplogasteroidea</taxon>
        <taxon>Neodiplogasteridae</taxon>
        <taxon>Pristionchus</taxon>
    </lineage>
</organism>
<dbReference type="EMBL" id="BTSX01000003">
    <property type="protein sequence ID" value="GMS87203.1"/>
    <property type="molecule type" value="Genomic_DNA"/>
</dbReference>
<dbReference type="PANTHER" id="PTHR12767">
    <property type="entry name" value="BCL7 RELATED"/>
    <property type="match status" value="1"/>
</dbReference>
<sequence>LLQMYSNSRSHRAETRNSRKDELKRVIYSIEKVRKWEKRWVLLKDTSMRIHKWVPITGHANIPIAPKIIKATDGETSNTMASAEEVSQDSASVNVTADFVGGNREDSNTGFSDRGFDSDSNMTAEAMYNRNKAAGVKQSTDFSAMREAEGKK</sequence>